<proteinExistence type="predicted"/>
<dbReference type="EMBL" id="KN846954">
    <property type="protein sequence ID" value="KIV78021.1"/>
    <property type="molecule type" value="Genomic_DNA"/>
</dbReference>
<evidence type="ECO:0000256" key="1">
    <source>
        <dbReference type="SAM" id="MobiDB-lite"/>
    </source>
</evidence>
<dbReference type="OrthoDB" id="5384020at2759"/>
<dbReference type="HOGENOM" id="CLU_058677_1_0_1"/>
<feature type="compositionally biased region" description="Low complexity" evidence="1">
    <location>
        <begin position="82"/>
        <end position="92"/>
    </location>
</feature>
<reference evidence="2 3" key="1">
    <citation type="submission" date="2015-01" db="EMBL/GenBank/DDBJ databases">
        <title>The Genome Sequence of Exophiala sideris CBS121828.</title>
        <authorList>
            <consortium name="The Broad Institute Genomics Platform"/>
            <person name="Cuomo C."/>
            <person name="de Hoog S."/>
            <person name="Gorbushina A."/>
            <person name="Stielow B."/>
            <person name="Teixiera M."/>
            <person name="Abouelleil A."/>
            <person name="Chapman S.B."/>
            <person name="Priest M."/>
            <person name="Young S.K."/>
            <person name="Wortman J."/>
            <person name="Nusbaum C."/>
            <person name="Birren B."/>
        </authorList>
    </citation>
    <scope>NUCLEOTIDE SEQUENCE [LARGE SCALE GENOMIC DNA]</scope>
    <source>
        <strain evidence="2 3">CBS 121828</strain>
    </source>
</reference>
<evidence type="ECO:0000313" key="3">
    <source>
        <dbReference type="Proteomes" id="UP000053599"/>
    </source>
</evidence>
<sequence>MTDQKDPPSPPPQRRRRSSFIEMFNRPQSTSAVSSSPPSTTVPPNPTPSQHRRGTSISGLGLTTNSSSQPSPFTAFQRQRRASIATSSTSSSPDFKNSFGDEPAVLEEDDSIQGAANPPSPSFARRVSFGAQALRDVKLGSSPGTAGGGRRPSSSLFTLVENSENTTPLRQETSGTAKTAEGFNWSEALRDRSRRSPSFSSGNPFTQGANRPRAASITNPEPPKEITKPVEPISTPVRMKKPDHLGERMLRGDFMMD</sequence>
<feature type="compositionally biased region" description="Polar residues" evidence="1">
    <location>
        <begin position="152"/>
        <end position="177"/>
    </location>
</feature>
<evidence type="ECO:0000313" key="2">
    <source>
        <dbReference type="EMBL" id="KIV78021.1"/>
    </source>
</evidence>
<feature type="compositionally biased region" description="Polar residues" evidence="1">
    <location>
        <begin position="55"/>
        <end position="77"/>
    </location>
</feature>
<feature type="region of interest" description="Disordered" evidence="1">
    <location>
        <begin position="1"/>
        <end position="257"/>
    </location>
</feature>
<gene>
    <name evidence="2" type="ORF">PV11_09787</name>
</gene>
<organism evidence="2 3">
    <name type="scientific">Exophiala sideris</name>
    <dbReference type="NCBI Taxonomy" id="1016849"/>
    <lineage>
        <taxon>Eukaryota</taxon>
        <taxon>Fungi</taxon>
        <taxon>Dikarya</taxon>
        <taxon>Ascomycota</taxon>
        <taxon>Pezizomycotina</taxon>
        <taxon>Eurotiomycetes</taxon>
        <taxon>Chaetothyriomycetidae</taxon>
        <taxon>Chaetothyriales</taxon>
        <taxon>Herpotrichiellaceae</taxon>
        <taxon>Exophiala</taxon>
    </lineage>
</organism>
<dbReference type="AlphaFoldDB" id="A0A0D1WSI3"/>
<dbReference type="Proteomes" id="UP000053599">
    <property type="component" value="Unassembled WGS sequence"/>
</dbReference>
<feature type="compositionally biased region" description="Basic and acidic residues" evidence="1">
    <location>
        <begin position="240"/>
        <end position="251"/>
    </location>
</feature>
<feature type="compositionally biased region" description="Low complexity" evidence="1">
    <location>
        <begin position="27"/>
        <end position="39"/>
    </location>
</feature>
<name>A0A0D1WSI3_9EURO</name>
<accession>A0A0D1WSI3</accession>
<protein>
    <submittedName>
        <fullName evidence="2">Uncharacterized protein</fullName>
    </submittedName>
</protein>